<evidence type="ECO:0000313" key="1">
    <source>
        <dbReference type="EMBL" id="KAG7160589.1"/>
    </source>
</evidence>
<accession>A0A8J5JT74</accession>
<sequence length="47" mass="4657">MDQEGEGGHRSDGVLTAVVVVSAFTAQPKGSVRGSKGVQGVTEGVDG</sequence>
<name>A0A8J5JT74_HOMAM</name>
<dbReference type="EMBL" id="JAHLQT010031306">
    <property type="protein sequence ID" value="KAG7160589.1"/>
    <property type="molecule type" value="Genomic_DNA"/>
</dbReference>
<gene>
    <name evidence="1" type="ORF">Hamer_G001880</name>
</gene>
<comment type="caution">
    <text evidence="1">The sequence shown here is derived from an EMBL/GenBank/DDBJ whole genome shotgun (WGS) entry which is preliminary data.</text>
</comment>
<dbReference type="AlphaFoldDB" id="A0A8J5JT74"/>
<protein>
    <submittedName>
        <fullName evidence="1">Uncharacterized protein</fullName>
    </submittedName>
</protein>
<proteinExistence type="predicted"/>
<keyword evidence="2" id="KW-1185">Reference proteome</keyword>
<reference evidence="1" key="1">
    <citation type="journal article" date="2021" name="Sci. Adv.">
        <title>The American lobster genome reveals insights on longevity, neural, and immune adaptations.</title>
        <authorList>
            <person name="Polinski J.M."/>
            <person name="Zimin A.V."/>
            <person name="Clark K.F."/>
            <person name="Kohn A.B."/>
            <person name="Sadowski N."/>
            <person name="Timp W."/>
            <person name="Ptitsyn A."/>
            <person name="Khanna P."/>
            <person name="Romanova D.Y."/>
            <person name="Williams P."/>
            <person name="Greenwood S.J."/>
            <person name="Moroz L.L."/>
            <person name="Walt D.R."/>
            <person name="Bodnar A.G."/>
        </authorList>
    </citation>
    <scope>NUCLEOTIDE SEQUENCE</scope>
    <source>
        <strain evidence="1">GMGI-L3</strain>
    </source>
</reference>
<dbReference type="Proteomes" id="UP000747542">
    <property type="component" value="Unassembled WGS sequence"/>
</dbReference>
<evidence type="ECO:0000313" key="2">
    <source>
        <dbReference type="Proteomes" id="UP000747542"/>
    </source>
</evidence>
<organism evidence="1 2">
    <name type="scientific">Homarus americanus</name>
    <name type="common">American lobster</name>
    <dbReference type="NCBI Taxonomy" id="6706"/>
    <lineage>
        <taxon>Eukaryota</taxon>
        <taxon>Metazoa</taxon>
        <taxon>Ecdysozoa</taxon>
        <taxon>Arthropoda</taxon>
        <taxon>Crustacea</taxon>
        <taxon>Multicrustacea</taxon>
        <taxon>Malacostraca</taxon>
        <taxon>Eumalacostraca</taxon>
        <taxon>Eucarida</taxon>
        <taxon>Decapoda</taxon>
        <taxon>Pleocyemata</taxon>
        <taxon>Astacidea</taxon>
        <taxon>Nephropoidea</taxon>
        <taxon>Nephropidae</taxon>
        <taxon>Homarus</taxon>
    </lineage>
</organism>